<sequence length="1167" mass="136353">MHLILKISKFTLLTFCFLKEYSRGLPDTLREVLRCYHEDFVLKNVASSTAQILHKESAITKQFLPQNENICSLIRIAWIMATGDQRINIDQQKNLDELHEYFIKNNLNENHCDDYESDEMYDVCQHALETITLMLLLAPQYSNFLSKSAGLQKFFIDLILITPNKAIRMTMAYQFSFVTLINLYTNSNVAPIILELVFNYLQTYLLKFHQTSGQLFQFCCRLLEICISVPCDIQSTIIDRFIEYEYNLLSCPKENFYIDGHYQETLLEGNLCITKVLVSKYLSLESKCKIGLGDDRVGSTERFGLVNRLLDQYLFTASKSLCLFRQNPDIFIADIYPVCSGSNSLIAAYELLSAFCDGCLENLEFICRNLESYMNTMVISSWDYFPSIAMRPENGFVGLKNAGATCYMNSVLQQLFMIPEVRNGILSVIIDFPYNFYDNNNDLDNFFIGPINIENNGNSSSLSSQEEVKAYNIEIFQQIQIIFGHLLLSQSQYFVPKGFWEHFKLFGGKMHLKEQQDALEFFNGLLDILDEALKGLNQPSIMTAIFGGSFSDQKICKDCPHRYFREESFTTLNVDVRNHHTLNDSLEQYVRGDLLEGDNAYKCEKCDRKVNTVKRLCIKRLPKILVIQLKRFGYDFDRDVSIKFNDYFEFPRYLDMEPYTVNGLARKEGEIIEEDLINDEHDDITEYELNGIVVHSGQANGGHYYSFILHQTSNDGQKRWYKFDDTDVSECKLDQDDEMRNQCFGGEYMTDYYDNLLKKSSQRLQKRWWNAFILVYRKVDQKPKSFSQPNIPLAITRNVQHQNTLFIHQRTLFSEEFYHFIKMLIDCNRKNLNFSNIPTEKLNRIIMETLNMAAKFLIRFGFKAKKSLRFNANDWYDSLIPYLQHDSSIRSWFITNHLMNNANKLLCEFLLQCPSNDVRNAFGKLVMFLIRYSILDQQQDGSTVNHFVNEIMSILASFIQRDLVDCTRQSSQYFILFNSYALLSVDQRRHLLMLSIPSLFMTFATERNFSISKGNQTVDDRLYQVVSYLVRSCDPTSVIISQLPESYKPLSNPFRYEVENDEHHYIMPMPKDIIEKLYIQTSYLRQIINEAITLNENDALIKFCCWENQSFSLHTLEELLSQLSNTYTTYELEPYFHSLRDILTMEDSFQYFRIHVAILGDHIGKYL</sequence>
<evidence type="ECO:0000256" key="1">
    <source>
        <dbReference type="ARBA" id="ARBA00009085"/>
    </source>
</evidence>
<gene>
    <name evidence="4" type="ORF">BLA29_000744</name>
</gene>
<dbReference type="InterPro" id="IPR021905">
    <property type="entry name" value="DUF3517"/>
</dbReference>
<keyword evidence="2" id="KW-0732">Signal</keyword>
<dbReference type="GO" id="GO:0004843">
    <property type="term" value="F:cysteine-type deubiquitinase activity"/>
    <property type="evidence" value="ECO:0007669"/>
    <property type="project" value="InterPro"/>
</dbReference>
<protein>
    <submittedName>
        <fullName evidence="4">Ubiquitin carboxyl-terminal hydrolase FAF-X-like protein</fullName>
    </submittedName>
</protein>
<dbReference type="GO" id="GO:0016477">
    <property type="term" value="P:cell migration"/>
    <property type="evidence" value="ECO:0007669"/>
    <property type="project" value="TreeGrafter"/>
</dbReference>
<keyword evidence="4" id="KW-0378">Hydrolase</keyword>
<dbReference type="SUPFAM" id="SSF54001">
    <property type="entry name" value="Cysteine proteinases"/>
    <property type="match status" value="1"/>
</dbReference>
<feature type="domain" description="USP" evidence="3">
    <location>
        <begin position="397"/>
        <end position="779"/>
    </location>
</feature>
<dbReference type="GO" id="GO:0005634">
    <property type="term" value="C:nucleus"/>
    <property type="evidence" value="ECO:0007669"/>
    <property type="project" value="TreeGrafter"/>
</dbReference>
<dbReference type="PANTHER" id="PTHR24006">
    <property type="entry name" value="UBIQUITIN CARBOXYL-TERMINAL HYDROLASE"/>
    <property type="match status" value="1"/>
</dbReference>
<comment type="caution">
    <text evidence="4">The sequence shown here is derived from an EMBL/GenBank/DDBJ whole genome shotgun (WGS) entry which is preliminary data.</text>
</comment>
<keyword evidence="5" id="KW-1185">Reference proteome</keyword>
<accession>A0A1Y3AWN6</accession>
<dbReference type="InterPro" id="IPR038765">
    <property type="entry name" value="Papain-like_cys_pep_sf"/>
</dbReference>
<dbReference type="Proteomes" id="UP000194236">
    <property type="component" value="Unassembled WGS sequence"/>
</dbReference>
<dbReference type="InterPro" id="IPR001394">
    <property type="entry name" value="Peptidase_C19_UCH"/>
</dbReference>
<proteinExistence type="inferred from homology"/>
<evidence type="ECO:0000313" key="4">
    <source>
        <dbReference type="EMBL" id="OTF71856.1"/>
    </source>
</evidence>
<dbReference type="Pfam" id="PF00443">
    <property type="entry name" value="UCH"/>
    <property type="match status" value="1"/>
</dbReference>
<dbReference type="InterPro" id="IPR018200">
    <property type="entry name" value="USP_CS"/>
</dbReference>
<dbReference type="InterPro" id="IPR050164">
    <property type="entry name" value="Peptidase_C19"/>
</dbReference>
<dbReference type="PROSITE" id="PS50235">
    <property type="entry name" value="USP_3"/>
    <property type="match status" value="1"/>
</dbReference>
<dbReference type="GO" id="GO:0005829">
    <property type="term" value="C:cytosol"/>
    <property type="evidence" value="ECO:0007669"/>
    <property type="project" value="TreeGrafter"/>
</dbReference>
<feature type="signal peptide" evidence="2">
    <location>
        <begin position="1"/>
        <end position="24"/>
    </location>
</feature>
<evidence type="ECO:0000313" key="5">
    <source>
        <dbReference type="Proteomes" id="UP000194236"/>
    </source>
</evidence>
<dbReference type="GO" id="GO:0016579">
    <property type="term" value="P:protein deubiquitination"/>
    <property type="evidence" value="ECO:0007669"/>
    <property type="project" value="InterPro"/>
</dbReference>
<dbReference type="InterPro" id="IPR028889">
    <property type="entry name" value="USP"/>
</dbReference>
<dbReference type="Gene3D" id="3.90.70.10">
    <property type="entry name" value="Cysteine proteinases"/>
    <property type="match status" value="1"/>
</dbReference>
<comment type="similarity">
    <text evidence="1">Belongs to the peptidase C19 family.</text>
</comment>
<name>A0A1Y3AWN6_EURMA</name>
<dbReference type="PANTHER" id="PTHR24006:SF925">
    <property type="entry name" value="UBIQUITINYL HYDROLASE 1"/>
    <property type="match status" value="1"/>
</dbReference>
<dbReference type="CDD" id="cd02659">
    <property type="entry name" value="peptidase_C19C"/>
    <property type="match status" value="1"/>
</dbReference>
<dbReference type="PROSITE" id="PS00973">
    <property type="entry name" value="USP_2"/>
    <property type="match status" value="1"/>
</dbReference>
<evidence type="ECO:0000259" key="3">
    <source>
        <dbReference type="PROSITE" id="PS50235"/>
    </source>
</evidence>
<reference evidence="4 5" key="1">
    <citation type="submission" date="2017-03" db="EMBL/GenBank/DDBJ databases">
        <title>Genome Survey of Euroglyphus maynei.</title>
        <authorList>
            <person name="Arlian L.G."/>
            <person name="Morgan M.S."/>
            <person name="Rider S.D."/>
        </authorList>
    </citation>
    <scope>NUCLEOTIDE SEQUENCE [LARGE SCALE GENOMIC DNA]</scope>
    <source>
        <strain evidence="4">Arlian Lab</strain>
        <tissue evidence="4">Whole body</tissue>
    </source>
</reference>
<dbReference type="OrthoDB" id="289038at2759"/>
<dbReference type="PROSITE" id="PS00972">
    <property type="entry name" value="USP_1"/>
    <property type="match status" value="1"/>
</dbReference>
<feature type="chain" id="PRO_5012147027" evidence="2">
    <location>
        <begin position="25"/>
        <end position="1167"/>
    </location>
</feature>
<organism evidence="4 5">
    <name type="scientific">Euroglyphus maynei</name>
    <name type="common">Mayne's house dust mite</name>
    <dbReference type="NCBI Taxonomy" id="6958"/>
    <lineage>
        <taxon>Eukaryota</taxon>
        <taxon>Metazoa</taxon>
        <taxon>Ecdysozoa</taxon>
        <taxon>Arthropoda</taxon>
        <taxon>Chelicerata</taxon>
        <taxon>Arachnida</taxon>
        <taxon>Acari</taxon>
        <taxon>Acariformes</taxon>
        <taxon>Sarcoptiformes</taxon>
        <taxon>Astigmata</taxon>
        <taxon>Psoroptidia</taxon>
        <taxon>Analgoidea</taxon>
        <taxon>Pyroglyphidae</taxon>
        <taxon>Pyroglyphinae</taxon>
        <taxon>Euroglyphus</taxon>
    </lineage>
</organism>
<dbReference type="EMBL" id="MUJZ01058980">
    <property type="protein sequence ID" value="OTF71856.1"/>
    <property type="molecule type" value="Genomic_DNA"/>
</dbReference>
<dbReference type="AlphaFoldDB" id="A0A1Y3AWN6"/>
<dbReference type="Pfam" id="PF12030">
    <property type="entry name" value="DUF3517"/>
    <property type="match status" value="1"/>
</dbReference>
<evidence type="ECO:0000256" key="2">
    <source>
        <dbReference type="SAM" id="SignalP"/>
    </source>
</evidence>